<sequence>MRVLVTRPSTSAERTAARLSAMGHEPILLPLFEPRHDAAAIEEALASPFCALAVTSAEAVRALSEVNISALFDVPLYAVGAVTAESARSVGFRNVTAGPGTGDELADVIAKHWTQQEAPLLYIAGNPRSPDFEVGLAAQGIPCRTVEAYRMLPQTWGKAEAGLLSTPPEAVLLYSREAAKSFFAQEILQDWLARVAAMKIFCMSPKTAAAVPAQFQGNVVVAARPSEDALMSLLSPEAGTNFP</sequence>
<proteinExistence type="inferred from homology"/>
<evidence type="ECO:0000313" key="12">
    <source>
        <dbReference type="Proteomes" id="UP001169006"/>
    </source>
</evidence>
<dbReference type="SUPFAM" id="SSF69618">
    <property type="entry name" value="HemD-like"/>
    <property type="match status" value="1"/>
</dbReference>
<gene>
    <name evidence="11" type="ORF">Q2T52_18160</name>
</gene>
<evidence type="ECO:0000256" key="2">
    <source>
        <dbReference type="ARBA" id="ARBA00008133"/>
    </source>
</evidence>
<keyword evidence="4 9" id="KW-0456">Lyase</keyword>
<evidence type="ECO:0000256" key="1">
    <source>
        <dbReference type="ARBA" id="ARBA00004772"/>
    </source>
</evidence>
<organism evidence="11 12">
    <name type="scientific">Rhizobium oryzicola</name>
    <dbReference type="NCBI Taxonomy" id="1232668"/>
    <lineage>
        <taxon>Bacteria</taxon>
        <taxon>Pseudomonadati</taxon>
        <taxon>Pseudomonadota</taxon>
        <taxon>Alphaproteobacteria</taxon>
        <taxon>Hyphomicrobiales</taxon>
        <taxon>Rhizobiaceae</taxon>
        <taxon>Rhizobium/Agrobacterium group</taxon>
        <taxon>Rhizobium</taxon>
    </lineage>
</organism>
<dbReference type="NCBIfam" id="NF006621">
    <property type="entry name" value="PRK09189.1"/>
    <property type="match status" value="1"/>
</dbReference>
<evidence type="ECO:0000256" key="7">
    <source>
        <dbReference type="ARBA" id="ARBA00040167"/>
    </source>
</evidence>
<keyword evidence="12" id="KW-1185">Reference proteome</keyword>
<keyword evidence="5 9" id="KW-0627">Porphyrin biosynthesis</keyword>
<evidence type="ECO:0000256" key="5">
    <source>
        <dbReference type="ARBA" id="ARBA00023244"/>
    </source>
</evidence>
<dbReference type="CDD" id="cd06578">
    <property type="entry name" value="HemD"/>
    <property type="match status" value="1"/>
</dbReference>
<dbReference type="InterPro" id="IPR039793">
    <property type="entry name" value="UROS/Hem4"/>
</dbReference>
<feature type="domain" description="Tetrapyrrole biosynthesis uroporphyrinogen III synthase" evidence="10">
    <location>
        <begin position="14"/>
        <end position="231"/>
    </location>
</feature>
<evidence type="ECO:0000256" key="4">
    <source>
        <dbReference type="ARBA" id="ARBA00023239"/>
    </source>
</evidence>
<dbReference type="PANTHER" id="PTHR38042:SF1">
    <property type="entry name" value="UROPORPHYRINOGEN-III SYNTHASE, CHLOROPLASTIC"/>
    <property type="match status" value="1"/>
</dbReference>
<comment type="catalytic activity">
    <reaction evidence="8 9">
        <text>hydroxymethylbilane = uroporphyrinogen III + H2O</text>
        <dbReference type="Rhea" id="RHEA:18965"/>
        <dbReference type="ChEBI" id="CHEBI:15377"/>
        <dbReference type="ChEBI" id="CHEBI:57308"/>
        <dbReference type="ChEBI" id="CHEBI:57845"/>
        <dbReference type="EC" id="4.2.1.75"/>
    </reaction>
</comment>
<reference evidence="11" key="1">
    <citation type="journal article" date="2015" name="Int. J. Syst. Evol. Microbiol.">
        <title>Rhizobium oryzicola sp. nov., potential plant-growth-promoting endophytic bacteria isolated from rice roots.</title>
        <authorList>
            <person name="Zhang X.X."/>
            <person name="Gao J.S."/>
            <person name="Cao Y.H."/>
            <person name="Sheirdil R.A."/>
            <person name="Wang X.C."/>
            <person name="Zhang L."/>
        </authorList>
    </citation>
    <scope>NUCLEOTIDE SEQUENCE</scope>
    <source>
        <strain evidence="11">05753</strain>
    </source>
</reference>
<comment type="pathway">
    <text evidence="1 9">Porphyrin-containing compound metabolism; protoporphyrin-IX biosynthesis; coproporphyrinogen-III from 5-aminolevulinate: step 3/4.</text>
</comment>
<evidence type="ECO:0000256" key="3">
    <source>
        <dbReference type="ARBA" id="ARBA00013109"/>
    </source>
</evidence>
<dbReference type="Proteomes" id="UP001169006">
    <property type="component" value="Unassembled WGS sequence"/>
</dbReference>
<evidence type="ECO:0000313" key="11">
    <source>
        <dbReference type="EMBL" id="MDO1584012.1"/>
    </source>
</evidence>
<comment type="caution">
    <text evidence="11">The sequence shown here is derived from an EMBL/GenBank/DDBJ whole genome shotgun (WGS) entry which is preliminary data.</text>
</comment>
<dbReference type="PANTHER" id="PTHR38042">
    <property type="entry name" value="UROPORPHYRINOGEN-III SYNTHASE, CHLOROPLASTIC"/>
    <property type="match status" value="1"/>
</dbReference>
<dbReference type="GO" id="GO:0004852">
    <property type="term" value="F:uroporphyrinogen-III synthase activity"/>
    <property type="evidence" value="ECO:0007669"/>
    <property type="project" value="UniProtKB-EC"/>
</dbReference>
<dbReference type="Gene3D" id="3.40.50.10090">
    <property type="match status" value="2"/>
</dbReference>
<dbReference type="EC" id="4.2.1.75" evidence="3 9"/>
<dbReference type="Pfam" id="PF02602">
    <property type="entry name" value="HEM4"/>
    <property type="match status" value="1"/>
</dbReference>
<dbReference type="InterPro" id="IPR036108">
    <property type="entry name" value="4pyrrol_syn_uPrphyn_synt_sf"/>
</dbReference>
<comment type="function">
    <text evidence="6 9">Catalyzes cyclization of the linear tetrapyrrole, hydroxymethylbilane, to the macrocyclic uroporphyrinogen III.</text>
</comment>
<evidence type="ECO:0000256" key="8">
    <source>
        <dbReference type="ARBA" id="ARBA00048617"/>
    </source>
</evidence>
<evidence type="ECO:0000256" key="6">
    <source>
        <dbReference type="ARBA" id="ARBA00037589"/>
    </source>
</evidence>
<evidence type="ECO:0000259" key="10">
    <source>
        <dbReference type="Pfam" id="PF02602"/>
    </source>
</evidence>
<comment type="similarity">
    <text evidence="2 9">Belongs to the uroporphyrinogen-III synthase family.</text>
</comment>
<dbReference type="InterPro" id="IPR003754">
    <property type="entry name" value="4pyrrol_synth_uPrphyn_synth"/>
</dbReference>
<name>A0ABT8SZY0_9HYPH</name>
<reference evidence="11" key="2">
    <citation type="submission" date="2023-07" db="EMBL/GenBank/DDBJ databases">
        <authorList>
            <person name="Sun H."/>
        </authorList>
    </citation>
    <scope>NUCLEOTIDE SEQUENCE</scope>
    <source>
        <strain evidence="11">05753</strain>
    </source>
</reference>
<evidence type="ECO:0000256" key="9">
    <source>
        <dbReference type="RuleBase" id="RU366031"/>
    </source>
</evidence>
<protein>
    <recommendedName>
        <fullName evidence="7 9">Uroporphyrinogen-III synthase</fullName>
        <ecNumber evidence="3 9">4.2.1.75</ecNumber>
    </recommendedName>
</protein>
<accession>A0ABT8SZY0</accession>
<dbReference type="RefSeq" id="WP_302078236.1">
    <property type="nucleotide sequence ID" value="NZ_JAUKWQ010000006.1"/>
</dbReference>
<dbReference type="EMBL" id="JAUKWQ010000006">
    <property type="protein sequence ID" value="MDO1584012.1"/>
    <property type="molecule type" value="Genomic_DNA"/>
</dbReference>